<dbReference type="AlphaFoldDB" id="A2F9Y1"/>
<evidence type="ECO:0000256" key="1">
    <source>
        <dbReference type="SAM" id="Coils"/>
    </source>
</evidence>
<proteinExistence type="predicted"/>
<dbReference type="InterPro" id="IPR052845">
    <property type="entry name" value="Axonemal_dynein_LC_domain"/>
</dbReference>
<organism evidence="3 4">
    <name type="scientific">Trichomonas vaginalis (strain ATCC PRA-98 / G3)</name>
    <dbReference type="NCBI Taxonomy" id="412133"/>
    <lineage>
        <taxon>Eukaryota</taxon>
        <taxon>Metamonada</taxon>
        <taxon>Parabasalia</taxon>
        <taxon>Trichomonadida</taxon>
        <taxon>Trichomonadidae</taxon>
        <taxon>Trichomonas</taxon>
    </lineage>
</organism>
<gene>
    <name evidence="3" type="ORF">TVAG_018450</name>
</gene>
<evidence type="ECO:0000313" key="4">
    <source>
        <dbReference type="Proteomes" id="UP000001542"/>
    </source>
</evidence>
<dbReference type="KEGG" id="tva:4756106"/>
<dbReference type="PANTHER" id="PTHR23052">
    <property type="entry name" value="AXONEMAL DYNEIN LIGHT CHAIN DOMAIN-CONTAINING PROTEIN 1"/>
    <property type="match status" value="1"/>
</dbReference>
<dbReference type="PANTHER" id="PTHR23052:SF1">
    <property type="entry name" value="AXONEMAL DYNEIN LIGHT CHAIN DOMAIN-CONTAINING PROTEIN 1"/>
    <property type="match status" value="1"/>
</dbReference>
<evidence type="ECO:0000313" key="3">
    <source>
        <dbReference type="EMBL" id="EAX98309.1"/>
    </source>
</evidence>
<feature type="coiled-coil region" evidence="1">
    <location>
        <begin position="275"/>
        <end position="302"/>
    </location>
</feature>
<dbReference type="EMBL" id="DS113681">
    <property type="protein sequence ID" value="EAX98309.1"/>
    <property type="molecule type" value="Genomic_DNA"/>
</dbReference>
<evidence type="ECO:0000256" key="2">
    <source>
        <dbReference type="SAM" id="MobiDB-lite"/>
    </source>
</evidence>
<accession>A2F9Y1</accession>
<dbReference type="GO" id="GO:0005737">
    <property type="term" value="C:cytoplasm"/>
    <property type="evidence" value="ECO:0000318"/>
    <property type="project" value="GO_Central"/>
</dbReference>
<dbReference type="SMR" id="A2F9Y1"/>
<reference evidence="3" key="1">
    <citation type="submission" date="2006-10" db="EMBL/GenBank/DDBJ databases">
        <authorList>
            <person name="Amadeo P."/>
            <person name="Zhao Q."/>
            <person name="Wortman J."/>
            <person name="Fraser-Liggett C."/>
            <person name="Carlton J."/>
        </authorList>
    </citation>
    <scope>NUCLEOTIDE SEQUENCE</scope>
    <source>
        <strain evidence="3">G3</strain>
    </source>
</reference>
<dbReference type="RefSeq" id="XP_001311239.1">
    <property type="nucleotide sequence ID" value="XM_001311238.1"/>
</dbReference>
<reference evidence="3" key="2">
    <citation type="journal article" date="2007" name="Science">
        <title>Draft genome sequence of the sexually transmitted pathogen Trichomonas vaginalis.</title>
        <authorList>
            <person name="Carlton J.M."/>
            <person name="Hirt R.P."/>
            <person name="Silva J.C."/>
            <person name="Delcher A.L."/>
            <person name="Schatz M."/>
            <person name="Zhao Q."/>
            <person name="Wortman J.R."/>
            <person name="Bidwell S.L."/>
            <person name="Alsmark U.C.M."/>
            <person name="Besteiro S."/>
            <person name="Sicheritz-Ponten T."/>
            <person name="Noel C.J."/>
            <person name="Dacks J.B."/>
            <person name="Foster P.G."/>
            <person name="Simillion C."/>
            <person name="Van de Peer Y."/>
            <person name="Miranda-Saavedra D."/>
            <person name="Barton G.J."/>
            <person name="Westrop G.D."/>
            <person name="Mueller S."/>
            <person name="Dessi D."/>
            <person name="Fiori P.L."/>
            <person name="Ren Q."/>
            <person name="Paulsen I."/>
            <person name="Zhang H."/>
            <person name="Bastida-Corcuera F.D."/>
            <person name="Simoes-Barbosa A."/>
            <person name="Brown M.T."/>
            <person name="Hayes R.D."/>
            <person name="Mukherjee M."/>
            <person name="Okumura C.Y."/>
            <person name="Schneider R."/>
            <person name="Smith A.J."/>
            <person name="Vanacova S."/>
            <person name="Villalvazo M."/>
            <person name="Haas B.J."/>
            <person name="Pertea M."/>
            <person name="Feldblyum T.V."/>
            <person name="Utterback T.R."/>
            <person name="Shu C.L."/>
            <person name="Osoegawa K."/>
            <person name="de Jong P.J."/>
            <person name="Hrdy I."/>
            <person name="Horvathova L."/>
            <person name="Zubacova Z."/>
            <person name="Dolezal P."/>
            <person name="Malik S.B."/>
            <person name="Logsdon J.M. Jr."/>
            <person name="Henze K."/>
            <person name="Gupta A."/>
            <person name="Wang C.C."/>
            <person name="Dunne R.L."/>
            <person name="Upcroft J.A."/>
            <person name="Upcroft P."/>
            <person name="White O."/>
            <person name="Salzberg S.L."/>
            <person name="Tang P."/>
            <person name="Chiu C.-H."/>
            <person name="Lee Y.-S."/>
            <person name="Embley T.M."/>
            <person name="Coombs G.H."/>
            <person name="Mottram J.C."/>
            <person name="Tachezy J."/>
            <person name="Fraser-Liggett C.M."/>
            <person name="Johnson P.J."/>
        </authorList>
    </citation>
    <scope>NUCLEOTIDE SEQUENCE [LARGE SCALE GENOMIC DNA]</scope>
    <source>
        <strain evidence="3">G3</strain>
    </source>
</reference>
<dbReference type="InParanoid" id="A2F9Y1"/>
<feature type="region of interest" description="Disordered" evidence="2">
    <location>
        <begin position="37"/>
        <end position="81"/>
    </location>
</feature>
<keyword evidence="4" id="KW-1185">Reference proteome</keyword>
<keyword evidence="1" id="KW-0175">Coiled coil</keyword>
<dbReference type="OrthoDB" id="8957332at2759"/>
<protein>
    <submittedName>
        <fullName evidence="3">Uncharacterized protein</fullName>
    </submittedName>
</protein>
<dbReference type="Proteomes" id="UP000001542">
    <property type="component" value="Unassembled WGS sequence"/>
</dbReference>
<dbReference type="VEuPathDB" id="TrichDB:TVAGG3_0506400"/>
<sequence>MTQKSGKDLESLKKLPLANRPSSVKISEKDINVKEFELESDRSTAHKKSSVNRSKGAKTTDHVTIRKRPKTATNDSILDKKQANNSDLAALNQRPTTAQIGSYSTKKELINTDFLTINKRPSTAAEPLKLKKWRQMHFHSGSTTSKREVELLGEWLNSVLAENLESTENPIDVVTNAQHWYSVAFNELVRQVSICCTERGRLFAVIWKRNQDLFSKMIELHKQEREYILNCHKDRVQFLKTDLEFCASRLKTIEEAYNEEKQRSKENAERDVSKFDSLQEKIDVQIKERAALKLELNDIKQKLGIKVYDEKNSSSVVNPFVYELDDMNTQLREIQIKLSDQNKPSFQYIDQTLKSLEHYLDQMSSPKKNYRVYYSKFFITLPKDAEPKIRNEKWLKAAMVFIYSDYLTNLASFGPQKMYSKDLFEFCFDSFLQIFGHRTVAERVLLDFIGTLMNSTYEPSSHFAYLQRFLQLSDHPLRIDAFHFYLYSISMIQKANPGPMFSEFEMNEKQVCAVPIAAATQAGKEVLEKLCSGRILKFYTERITKIATSGSFGFGNRPITDLDGILDYLAAIYGEESQSMDDNIKELWKKIGCEEINNFSDFRQFMSKLDDRMASSDIAKLYNKWLKKSLNQPMKMDDMISFLHENSLIMPLKLTSKDFSAPTNTEDLIPFVALEFADNSAIYENVYMKLLEFGDEVQAKSLKAAKTKFDQSIGGHCSTKIFHVNVRDFYERIRLAQLLY</sequence>
<feature type="region of interest" description="Disordered" evidence="2">
    <location>
        <begin position="1"/>
        <end position="22"/>
    </location>
</feature>
<feature type="compositionally biased region" description="Basic and acidic residues" evidence="2">
    <location>
        <begin position="1"/>
        <end position="13"/>
    </location>
</feature>
<dbReference type="VEuPathDB" id="TrichDB:TVAG_018450"/>
<name>A2F9Y1_TRIV3</name>